<dbReference type="FunFam" id="1.10.472.80:FF:000001">
    <property type="entry name" value="TBC1 domain family member 22B"/>
    <property type="match status" value="1"/>
</dbReference>
<accession>A0A0F7U6Z7</accession>
<dbReference type="Gene3D" id="1.10.8.270">
    <property type="entry name" value="putative rabgap domain of human tbc1 domain family member 14 like domains"/>
    <property type="match status" value="1"/>
</dbReference>
<dbReference type="PANTHER" id="PTHR22957:SF26">
    <property type="entry name" value="LD44506P"/>
    <property type="match status" value="1"/>
</dbReference>
<feature type="domain" description="Rab-GAP TBC" evidence="2">
    <location>
        <begin position="119"/>
        <end position="358"/>
    </location>
</feature>
<dbReference type="InterPro" id="IPR000195">
    <property type="entry name" value="Rab-GAP-TBC_dom"/>
</dbReference>
<feature type="region of interest" description="Disordered" evidence="1">
    <location>
        <begin position="1"/>
        <end position="86"/>
    </location>
</feature>
<dbReference type="GO" id="GO:0005096">
    <property type="term" value="F:GTPase activator activity"/>
    <property type="evidence" value="ECO:0007669"/>
    <property type="project" value="TreeGrafter"/>
</dbReference>
<name>A0A0F7U6Z7_NEOCL</name>
<sequence length="429" mass="48798">MWPSPLASNEAPPSPRNPPSSSSSSSASSFSSVSFVSSPARGPSPLPLPEHGSCENSPKREGARRTRRAETVSSETPAEPSGSPSKLTVRAERFCSLLERSNIDLNELKQLLWSGVPKCCPTSVRSDSWRIVLGYLPVNRERVTHVLAKKRSEYKELLEHYYEKEALSVEEGKLLRQLRVDIPRTHSGRLFFSHPRIQGCMERALFLWAVKNPASGYVQGINDLITPFLSVFLESSLGRDPDTVSIEDLFIAVYIHLRFLSQIPVEILEEVEADSFWCLSKLLAHIQDHFTFGQPGIQRSVLKLTDIVKRVDEPLYVHLTSQGVDFLQMSFRWMNCLLMREFPLRCVIRLWDTYIAEQAEGFSSFHVYVCAVFLVFWSPQLKEMNFQQLMIFIQNFPTADWTEQEIETLLAEAFVLKSLFHAAPKHLGH</sequence>
<reference evidence="3" key="1">
    <citation type="journal article" date="2015" name="PLoS ONE">
        <title>Comprehensive Evaluation of Toxoplasma gondii VEG and Neospora caninum LIV Genomes with Tachyzoite Stage Transcriptome and Proteome Defines Novel Transcript Features.</title>
        <authorList>
            <person name="Ramaprasad A."/>
            <person name="Mourier T."/>
            <person name="Naeem R."/>
            <person name="Malas T.B."/>
            <person name="Moussa E."/>
            <person name="Panigrahi A."/>
            <person name="Vermont S.J."/>
            <person name="Otto T.D."/>
            <person name="Wastling J."/>
            <person name="Pain A."/>
        </authorList>
    </citation>
    <scope>NUCLEOTIDE SEQUENCE</scope>
    <source>
        <strain evidence="3">Liverpool</strain>
    </source>
</reference>
<evidence type="ECO:0000259" key="2">
    <source>
        <dbReference type="PROSITE" id="PS50086"/>
    </source>
</evidence>
<dbReference type="PROSITE" id="PS50086">
    <property type="entry name" value="TBC_RABGAP"/>
    <property type="match status" value="1"/>
</dbReference>
<feature type="compositionally biased region" description="Polar residues" evidence="1">
    <location>
        <begin position="72"/>
        <end position="86"/>
    </location>
</feature>
<dbReference type="PANTHER" id="PTHR22957">
    <property type="entry name" value="TBC1 DOMAIN FAMILY MEMBER GTPASE-ACTIVATING PROTEIN"/>
    <property type="match status" value="1"/>
</dbReference>
<dbReference type="Gene3D" id="1.10.472.80">
    <property type="entry name" value="Ypt/Rab-GAP domain of gyp1p, domain 3"/>
    <property type="match status" value="1"/>
</dbReference>
<dbReference type="SMART" id="SM00164">
    <property type="entry name" value="TBC"/>
    <property type="match status" value="1"/>
</dbReference>
<dbReference type="AlphaFoldDB" id="A0A0F7U6Z7"/>
<evidence type="ECO:0000313" key="3">
    <source>
        <dbReference type="EMBL" id="CEL65624.1"/>
    </source>
</evidence>
<feature type="compositionally biased region" description="Low complexity" evidence="1">
    <location>
        <begin position="19"/>
        <end position="41"/>
    </location>
</feature>
<dbReference type="SUPFAM" id="SSF47923">
    <property type="entry name" value="Ypt/Rab-GAP domain of gyp1p"/>
    <property type="match status" value="2"/>
</dbReference>
<proteinExistence type="predicted"/>
<gene>
    <name evidence="3" type="ORF">BN1204_014640</name>
</gene>
<dbReference type="Pfam" id="PF00566">
    <property type="entry name" value="RabGAP-TBC"/>
    <property type="match status" value="1"/>
</dbReference>
<protein>
    <submittedName>
        <fullName evidence="3">TBC domain-containing protein, putative</fullName>
    </submittedName>
</protein>
<evidence type="ECO:0000256" key="1">
    <source>
        <dbReference type="SAM" id="MobiDB-lite"/>
    </source>
</evidence>
<dbReference type="InterPro" id="IPR035969">
    <property type="entry name" value="Rab-GAP_TBC_sf"/>
</dbReference>
<dbReference type="EMBL" id="LN714479">
    <property type="protein sequence ID" value="CEL65624.1"/>
    <property type="molecule type" value="Genomic_DNA"/>
</dbReference>
<organism evidence="3">
    <name type="scientific">Neospora caninum (strain Liverpool)</name>
    <dbReference type="NCBI Taxonomy" id="572307"/>
    <lineage>
        <taxon>Eukaryota</taxon>
        <taxon>Sar</taxon>
        <taxon>Alveolata</taxon>
        <taxon>Apicomplexa</taxon>
        <taxon>Conoidasida</taxon>
        <taxon>Coccidia</taxon>
        <taxon>Eucoccidiorida</taxon>
        <taxon>Eimeriorina</taxon>
        <taxon>Sarcocystidae</taxon>
        <taxon>Neospora</taxon>
    </lineage>
</organism>
<feature type="compositionally biased region" description="Basic and acidic residues" evidence="1">
    <location>
        <begin position="57"/>
        <end position="70"/>
    </location>
</feature>